<protein>
    <submittedName>
        <fullName evidence="1">Uncharacterized protein</fullName>
    </submittedName>
</protein>
<proteinExistence type="predicted"/>
<dbReference type="AlphaFoldDB" id="A0A0C3DTK0"/>
<reference evidence="2" key="2">
    <citation type="submission" date="2015-01" db="EMBL/GenBank/DDBJ databases">
        <title>Evolutionary Origins and Diversification of the Mycorrhizal Mutualists.</title>
        <authorList>
            <consortium name="DOE Joint Genome Institute"/>
            <consortium name="Mycorrhizal Genomics Consortium"/>
            <person name="Kohler A."/>
            <person name="Kuo A."/>
            <person name="Nagy L.G."/>
            <person name="Floudas D."/>
            <person name="Copeland A."/>
            <person name="Barry K.W."/>
            <person name="Cichocki N."/>
            <person name="Veneault-Fourrey C."/>
            <person name="LaButti K."/>
            <person name="Lindquist E.A."/>
            <person name="Lipzen A."/>
            <person name="Lundell T."/>
            <person name="Morin E."/>
            <person name="Murat C."/>
            <person name="Riley R."/>
            <person name="Ohm R."/>
            <person name="Sun H."/>
            <person name="Tunlid A."/>
            <person name="Henrissat B."/>
            <person name="Grigoriev I.V."/>
            <person name="Hibbett D.S."/>
            <person name="Martin F."/>
        </authorList>
    </citation>
    <scope>NUCLEOTIDE SEQUENCE [LARGE SCALE GENOMIC DNA]</scope>
    <source>
        <strain evidence="2">Foug A</strain>
    </source>
</reference>
<accession>A0A0C3DTK0</accession>
<evidence type="ECO:0000313" key="1">
    <source>
        <dbReference type="EMBL" id="KIM63950.1"/>
    </source>
</evidence>
<organism evidence="1 2">
    <name type="scientific">Scleroderma citrinum Foug A</name>
    <dbReference type="NCBI Taxonomy" id="1036808"/>
    <lineage>
        <taxon>Eukaryota</taxon>
        <taxon>Fungi</taxon>
        <taxon>Dikarya</taxon>
        <taxon>Basidiomycota</taxon>
        <taxon>Agaricomycotina</taxon>
        <taxon>Agaricomycetes</taxon>
        <taxon>Agaricomycetidae</taxon>
        <taxon>Boletales</taxon>
        <taxon>Sclerodermatineae</taxon>
        <taxon>Sclerodermataceae</taxon>
        <taxon>Scleroderma</taxon>
    </lineage>
</organism>
<dbReference type="InParanoid" id="A0A0C3DTK0"/>
<name>A0A0C3DTK0_9AGAM</name>
<keyword evidence="2" id="KW-1185">Reference proteome</keyword>
<dbReference type="EMBL" id="KN822031">
    <property type="protein sequence ID" value="KIM63950.1"/>
    <property type="molecule type" value="Genomic_DNA"/>
</dbReference>
<sequence length="123" mass="13751">MKQIRWTAEGHYIVTTRASSTLNFHQEIVYMFLIVLDYTREMFKLHQVTNPPLQRSSRSSSCVTCCTRSAFAALITSLCMKNLSTTSASASPCRMSEMILLCASGRTRTLEPSTASCSYAFCI</sequence>
<reference evidence="1 2" key="1">
    <citation type="submission" date="2014-04" db="EMBL/GenBank/DDBJ databases">
        <authorList>
            <consortium name="DOE Joint Genome Institute"/>
            <person name="Kuo A."/>
            <person name="Kohler A."/>
            <person name="Nagy L.G."/>
            <person name="Floudas D."/>
            <person name="Copeland A."/>
            <person name="Barry K.W."/>
            <person name="Cichocki N."/>
            <person name="Veneault-Fourrey C."/>
            <person name="LaButti K."/>
            <person name="Lindquist E.A."/>
            <person name="Lipzen A."/>
            <person name="Lundell T."/>
            <person name="Morin E."/>
            <person name="Murat C."/>
            <person name="Sun H."/>
            <person name="Tunlid A."/>
            <person name="Henrissat B."/>
            <person name="Grigoriev I.V."/>
            <person name="Hibbett D.S."/>
            <person name="Martin F."/>
            <person name="Nordberg H.P."/>
            <person name="Cantor M.N."/>
            <person name="Hua S.X."/>
        </authorList>
    </citation>
    <scope>NUCLEOTIDE SEQUENCE [LARGE SCALE GENOMIC DNA]</scope>
    <source>
        <strain evidence="1 2">Foug A</strain>
    </source>
</reference>
<gene>
    <name evidence="1" type="ORF">SCLCIDRAFT_674996</name>
</gene>
<dbReference type="HOGENOM" id="CLU_2016565_0_0_1"/>
<dbReference type="Proteomes" id="UP000053989">
    <property type="component" value="Unassembled WGS sequence"/>
</dbReference>
<evidence type="ECO:0000313" key="2">
    <source>
        <dbReference type="Proteomes" id="UP000053989"/>
    </source>
</evidence>